<dbReference type="Gene3D" id="1.20.59.10">
    <property type="entry name" value="Chorismate mutase"/>
    <property type="match status" value="1"/>
</dbReference>
<evidence type="ECO:0000256" key="17">
    <source>
        <dbReference type="ARBA" id="ARBA00031520"/>
    </source>
</evidence>
<evidence type="ECO:0000256" key="9">
    <source>
        <dbReference type="ARBA" id="ARBA00022490"/>
    </source>
</evidence>
<feature type="site" description="Essential for prephenate dehydratase activity" evidence="19">
    <location>
        <position position="259"/>
    </location>
</feature>
<dbReference type="Gene3D" id="3.40.190.10">
    <property type="entry name" value="Periplasmic binding protein-like II"/>
    <property type="match status" value="2"/>
</dbReference>
<dbReference type="InterPro" id="IPR036979">
    <property type="entry name" value="CM_dom_sf"/>
</dbReference>
<keyword evidence="24" id="KW-1185">Reference proteome</keyword>
<evidence type="ECO:0000256" key="16">
    <source>
        <dbReference type="ARBA" id="ARBA00031175"/>
    </source>
</evidence>
<dbReference type="InterPro" id="IPR001086">
    <property type="entry name" value="Preph_deHydtase"/>
</dbReference>
<name>A0A0A8USE3_LEGHA</name>
<evidence type="ECO:0000256" key="11">
    <source>
        <dbReference type="ARBA" id="ARBA00023141"/>
    </source>
</evidence>
<evidence type="ECO:0000256" key="19">
    <source>
        <dbReference type="PIRSR" id="PIRSR001500-2"/>
    </source>
</evidence>
<dbReference type="PANTHER" id="PTHR21022">
    <property type="entry name" value="PREPHENATE DEHYDRATASE P PROTEIN"/>
    <property type="match status" value="1"/>
</dbReference>
<dbReference type="SUPFAM" id="SSF53850">
    <property type="entry name" value="Periplasmic binding protein-like II"/>
    <property type="match status" value="1"/>
</dbReference>
<evidence type="ECO:0000256" key="4">
    <source>
        <dbReference type="ARBA" id="ARBA00004741"/>
    </source>
</evidence>
<comment type="pathway">
    <text evidence="5">Metabolic intermediate biosynthesis; prephenate biosynthesis; prephenate from chorismate: step 1/1.</text>
</comment>
<evidence type="ECO:0000256" key="14">
    <source>
        <dbReference type="ARBA" id="ARBA00023239"/>
    </source>
</evidence>
<dbReference type="PATRIC" id="fig|449.7.peg.3021"/>
<dbReference type="InterPro" id="IPR008242">
    <property type="entry name" value="Chor_mutase/pphenate_deHydtase"/>
</dbReference>
<dbReference type="CDD" id="cd13630">
    <property type="entry name" value="PBP2_PDT_1"/>
    <property type="match status" value="1"/>
</dbReference>
<dbReference type="HOGENOM" id="CLU_035008_0_1_6"/>
<dbReference type="SUPFAM" id="SSF55021">
    <property type="entry name" value="ACT-like"/>
    <property type="match status" value="1"/>
</dbReference>
<comment type="subcellular location">
    <subcellularLocation>
        <location evidence="3">Cytoplasm</location>
    </subcellularLocation>
</comment>
<dbReference type="PIRSF" id="PIRSF001500">
    <property type="entry name" value="Chor_mut_pdt_Ppr"/>
    <property type="match status" value="1"/>
</dbReference>
<keyword evidence="9" id="KW-0963">Cytoplasm</keyword>
<dbReference type="Pfam" id="PF01842">
    <property type="entry name" value="ACT"/>
    <property type="match status" value="1"/>
</dbReference>
<evidence type="ECO:0000256" key="13">
    <source>
        <dbReference type="ARBA" id="ARBA00023235"/>
    </source>
</evidence>
<organism evidence="23 24">
    <name type="scientific">Legionella hackeliae</name>
    <dbReference type="NCBI Taxonomy" id="449"/>
    <lineage>
        <taxon>Bacteria</taxon>
        <taxon>Pseudomonadati</taxon>
        <taxon>Pseudomonadota</taxon>
        <taxon>Gammaproteobacteria</taxon>
        <taxon>Legionellales</taxon>
        <taxon>Legionellaceae</taxon>
        <taxon>Legionella</taxon>
    </lineage>
</organism>
<dbReference type="FunFam" id="3.40.190.10:FF:000029">
    <property type="entry name" value="Chorismate mutase/Prephenate dehydratase"/>
    <property type="match status" value="1"/>
</dbReference>
<dbReference type="InterPro" id="IPR002701">
    <property type="entry name" value="CM_II_prokaryot"/>
</dbReference>
<evidence type="ECO:0000313" key="23">
    <source>
        <dbReference type="EMBL" id="CEK10007.1"/>
    </source>
</evidence>
<dbReference type="OrthoDB" id="9802281at2"/>
<evidence type="ECO:0000256" key="1">
    <source>
        <dbReference type="ARBA" id="ARBA00000824"/>
    </source>
</evidence>
<evidence type="ECO:0000256" key="8">
    <source>
        <dbReference type="ARBA" id="ARBA00014401"/>
    </source>
</evidence>
<dbReference type="InterPro" id="IPR010957">
    <property type="entry name" value="G/b/e-P-prot_chorismate_mutase"/>
</dbReference>
<evidence type="ECO:0000313" key="24">
    <source>
        <dbReference type="Proteomes" id="UP000032803"/>
    </source>
</evidence>
<dbReference type="GO" id="GO:0005737">
    <property type="term" value="C:cytoplasm"/>
    <property type="evidence" value="ECO:0007669"/>
    <property type="project" value="UniProtKB-SubCell"/>
</dbReference>
<dbReference type="EC" id="4.2.1.51" evidence="7"/>
<dbReference type="GO" id="GO:0046417">
    <property type="term" value="P:chorismate metabolic process"/>
    <property type="evidence" value="ECO:0007669"/>
    <property type="project" value="InterPro"/>
</dbReference>
<keyword evidence="12" id="KW-0584">Phenylalanine biosynthesis</keyword>
<keyword evidence="13 23" id="KW-0413">Isomerase</keyword>
<protein>
    <recommendedName>
        <fullName evidence="8">Bifunctional chorismate mutase/prephenate dehydratase</fullName>
        <ecNumber evidence="7">4.2.1.51</ecNumber>
        <ecNumber evidence="6">5.4.99.5</ecNumber>
    </recommendedName>
    <alternativeName>
        <fullName evidence="17">Chorismate mutase-prephenate dehydratase</fullName>
    </alternativeName>
    <alternativeName>
        <fullName evidence="16">p-protein</fullName>
    </alternativeName>
</protein>
<dbReference type="GO" id="GO:0004106">
    <property type="term" value="F:chorismate mutase activity"/>
    <property type="evidence" value="ECO:0007669"/>
    <property type="project" value="UniProtKB-EC"/>
</dbReference>
<dbReference type="UniPathway" id="UPA00120">
    <property type="reaction ID" value="UER00203"/>
</dbReference>
<dbReference type="Proteomes" id="UP000032803">
    <property type="component" value="Chromosome I"/>
</dbReference>
<reference evidence="24" key="1">
    <citation type="submission" date="2014-09" db="EMBL/GenBank/DDBJ databases">
        <authorList>
            <person name="Gomez-Valero L."/>
        </authorList>
    </citation>
    <scope>NUCLEOTIDE SEQUENCE [LARGE SCALE GENOMIC DNA]</scope>
    <source>
        <strain evidence="24">ATCC35250</strain>
    </source>
</reference>
<dbReference type="KEGG" id="lha:LHA_0936"/>
<sequence length="359" mass="40244">MNDNDKLATIRNQIDKIDKKFFDLLRERATLASAVAKIKQEQHSPIYYRPEREAQILRSITKNNDSLLPDGEVARIFRDIMTACLALQQPLTIAYLGPEGTFTQQAVEKHFGESVTMVPELSIPEVFKQVESGNVHYGVVPIENSTAGMVNVTLDNLINSELQICGEISLRIRHHLARVAPKEPLEIIYAHQQALAQCQHWLAVHYPQATLKEVASNGIAAQLASNEPKSAAICGDKAVEIYKLQKSHQHIEDYPNNTTRFIILGKQLPAASGFDKTSLVISTPHEPGSLIQLLRPFEKYNINMTSIASRPYRHRNWSYLFFIDFEGHQSESPIQAALNELLSSSIMMTLLGSYPQAMG</sequence>
<dbReference type="PROSITE" id="PS51671">
    <property type="entry name" value="ACT"/>
    <property type="match status" value="1"/>
</dbReference>
<evidence type="ECO:0000259" key="20">
    <source>
        <dbReference type="PROSITE" id="PS51168"/>
    </source>
</evidence>
<dbReference type="PROSITE" id="PS51171">
    <property type="entry name" value="PREPHENATE_DEHYDR_3"/>
    <property type="match status" value="1"/>
</dbReference>
<feature type="domain" description="Chorismate mutase" evidence="20">
    <location>
        <begin position="1"/>
        <end position="92"/>
    </location>
</feature>
<proteinExistence type="predicted"/>
<dbReference type="PROSITE" id="PS51168">
    <property type="entry name" value="CHORISMATE_MUT_2"/>
    <property type="match status" value="1"/>
</dbReference>
<evidence type="ECO:0000256" key="5">
    <source>
        <dbReference type="ARBA" id="ARBA00004817"/>
    </source>
</evidence>
<evidence type="ECO:0000256" key="10">
    <source>
        <dbReference type="ARBA" id="ARBA00022605"/>
    </source>
</evidence>
<dbReference type="EC" id="5.4.99.5" evidence="6"/>
<keyword evidence="11" id="KW-0057">Aromatic amino acid biosynthesis</keyword>
<dbReference type="CDD" id="cd04905">
    <property type="entry name" value="ACT_CM-PDT"/>
    <property type="match status" value="1"/>
</dbReference>
<evidence type="ECO:0000256" key="12">
    <source>
        <dbReference type="ARBA" id="ARBA00023222"/>
    </source>
</evidence>
<dbReference type="InterPro" id="IPR036263">
    <property type="entry name" value="Chorismate_II_sf"/>
</dbReference>
<dbReference type="AlphaFoldDB" id="A0A0A8USE3"/>
<comment type="catalytic activity">
    <reaction evidence="18">
        <text>prephenate + H(+) = 3-phenylpyruvate + CO2 + H2O</text>
        <dbReference type="Rhea" id="RHEA:21648"/>
        <dbReference type="ChEBI" id="CHEBI:15377"/>
        <dbReference type="ChEBI" id="CHEBI:15378"/>
        <dbReference type="ChEBI" id="CHEBI:16526"/>
        <dbReference type="ChEBI" id="CHEBI:18005"/>
        <dbReference type="ChEBI" id="CHEBI:29934"/>
        <dbReference type="EC" id="4.2.1.51"/>
    </reaction>
</comment>
<dbReference type="InterPro" id="IPR045865">
    <property type="entry name" value="ACT-like_dom_sf"/>
</dbReference>
<gene>
    <name evidence="23" type="primary">pheA</name>
    <name evidence="23" type="ORF">LHA_0936</name>
</gene>
<keyword evidence="14 23" id="KW-0456">Lyase</keyword>
<accession>A0A0A8USE3</accession>
<dbReference type="Gene3D" id="3.30.70.260">
    <property type="match status" value="1"/>
</dbReference>
<dbReference type="NCBIfam" id="TIGR01807">
    <property type="entry name" value="CM_P2"/>
    <property type="match status" value="1"/>
</dbReference>
<feature type="domain" description="ACT" evidence="22">
    <location>
        <begin position="278"/>
        <end position="355"/>
    </location>
</feature>
<evidence type="ECO:0000259" key="22">
    <source>
        <dbReference type="PROSITE" id="PS51671"/>
    </source>
</evidence>
<dbReference type="STRING" id="449.LHA_0936"/>
<keyword evidence="15" id="KW-0511">Multifunctional enzyme</keyword>
<dbReference type="GO" id="GO:0009094">
    <property type="term" value="P:L-phenylalanine biosynthetic process"/>
    <property type="evidence" value="ECO:0007669"/>
    <property type="project" value="UniProtKB-UniPathway"/>
</dbReference>
<comment type="pathway">
    <text evidence="4">Amino-acid biosynthesis; L-phenylalanine biosynthesis; phenylpyruvate from prephenate: step 1/1.</text>
</comment>
<evidence type="ECO:0000256" key="6">
    <source>
        <dbReference type="ARBA" id="ARBA00012404"/>
    </source>
</evidence>
<comment type="catalytic activity">
    <reaction evidence="1">
        <text>chorismate = prephenate</text>
        <dbReference type="Rhea" id="RHEA:13897"/>
        <dbReference type="ChEBI" id="CHEBI:29748"/>
        <dbReference type="ChEBI" id="CHEBI:29934"/>
        <dbReference type="EC" id="5.4.99.5"/>
    </reaction>
</comment>
<dbReference type="UniPathway" id="UPA00121">
    <property type="reaction ID" value="UER00345"/>
</dbReference>
<dbReference type="PANTHER" id="PTHR21022:SF19">
    <property type="entry name" value="PREPHENATE DEHYDRATASE-RELATED"/>
    <property type="match status" value="1"/>
</dbReference>
<evidence type="ECO:0000256" key="18">
    <source>
        <dbReference type="ARBA" id="ARBA00047848"/>
    </source>
</evidence>
<feature type="domain" description="Prephenate dehydratase" evidence="21">
    <location>
        <begin position="92"/>
        <end position="266"/>
    </location>
</feature>
<dbReference type="SMART" id="SM00830">
    <property type="entry name" value="CM_2"/>
    <property type="match status" value="1"/>
</dbReference>
<dbReference type="InterPro" id="IPR002912">
    <property type="entry name" value="ACT_dom"/>
</dbReference>
<keyword evidence="10" id="KW-0028">Amino-acid biosynthesis</keyword>
<evidence type="ECO:0000256" key="15">
    <source>
        <dbReference type="ARBA" id="ARBA00023268"/>
    </source>
</evidence>
<evidence type="ECO:0000256" key="7">
    <source>
        <dbReference type="ARBA" id="ARBA00013147"/>
    </source>
</evidence>
<dbReference type="NCBIfam" id="NF008865">
    <property type="entry name" value="PRK11898.1"/>
    <property type="match status" value="1"/>
</dbReference>
<comment type="function">
    <text evidence="2">Catalyzes the Claisen rearrangement of chorismate to prephenate and the decarboxylation/dehydration of prephenate to phenylpyruvate.</text>
</comment>
<dbReference type="Pfam" id="PF01817">
    <property type="entry name" value="CM_2"/>
    <property type="match status" value="1"/>
</dbReference>
<dbReference type="RefSeq" id="WP_045105448.1">
    <property type="nucleotide sequence ID" value="NZ_LN681225.1"/>
</dbReference>
<evidence type="ECO:0000259" key="21">
    <source>
        <dbReference type="PROSITE" id="PS51171"/>
    </source>
</evidence>
<dbReference type="SUPFAM" id="SSF48600">
    <property type="entry name" value="Chorismate mutase II"/>
    <property type="match status" value="1"/>
</dbReference>
<dbReference type="GO" id="GO:0004664">
    <property type="term" value="F:prephenate dehydratase activity"/>
    <property type="evidence" value="ECO:0007669"/>
    <property type="project" value="UniProtKB-EC"/>
</dbReference>
<evidence type="ECO:0000256" key="3">
    <source>
        <dbReference type="ARBA" id="ARBA00004496"/>
    </source>
</evidence>
<dbReference type="EMBL" id="LN681225">
    <property type="protein sequence ID" value="CEK10007.1"/>
    <property type="molecule type" value="Genomic_DNA"/>
</dbReference>
<evidence type="ECO:0000256" key="2">
    <source>
        <dbReference type="ARBA" id="ARBA00002364"/>
    </source>
</evidence>
<dbReference type="Pfam" id="PF00800">
    <property type="entry name" value="PDT"/>
    <property type="match status" value="1"/>
</dbReference>